<evidence type="ECO:0000256" key="9">
    <source>
        <dbReference type="ARBA" id="ARBA00093509"/>
    </source>
</evidence>
<dbReference type="InterPro" id="IPR027413">
    <property type="entry name" value="GROEL-like_equatorial_sf"/>
</dbReference>
<name>A0A2I3TN12_PANTR</name>
<comment type="similarity">
    <text evidence="2 10">Belongs to the TCP-1 chaperonin family.</text>
</comment>
<evidence type="ECO:0000256" key="8">
    <source>
        <dbReference type="ARBA" id="ARBA00029602"/>
    </source>
</evidence>
<evidence type="ECO:0000256" key="10">
    <source>
        <dbReference type="RuleBase" id="RU004187"/>
    </source>
</evidence>
<dbReference type="GO" id="GO:0005524">
    <property type="term" value="F:ATP binding"/>
    <property type="evidence" value="ECO:0007669"/>
    <property type="project" value="UniProtKB-KW"/>
</dbReference>
<comment type="subcellular location">
    <subcellularLocation>
        <location evidence="1">Cytoplasm</location>
    </subcellularLocation>
</comment>
<dbReference type="Gene3D" id="1.10.560.10">
    <property type="entry name" value="GroEL-like equatorial domain"/>
    <property type="match status" value="2"/>
</dbReference>
<dbReference type="EMBL" id="AACZ04064262">
    <property type="status" value="NOT_ANNOTATED_CDS"/>
    <property type="molecule type" value="Genomic_DNA"/>
</dbReference>
<dbReference type="Ensembl" id="ENSPTRT00000088125.1">
    <property type="protein sequence ID" value="ENSPTRP00000090314.1"/>
    <property type="gene ID" value="ENSPTRG00000048063.1"/>
</dbReference>
<evidence type="ECO:0000313" key="13">
    <source>
        <dbReference type="Proteomes" id="UP000002277"/>
    </source>
</evidence>
<dbReference type="VGNC" id="VGNC:58097">
    <property type="gene designation" value="CCT8"/>
</dbReference>
<dbReference type="Bgee" id="ENSPTRG00000048063">
    <property type="expression patterns" value="Expressed in fibroblast and 21 other cell types or tissues"/>
</dbReference>
<proteinExistence type="inferred from homology"/>
<dbReference type="SUPFAM" id="SSF48592">
    <property type="entry name" value="GroEL equatorial domain-like"/>
    <property type="match status" value="1"/>
</dbReference>
<dbReference type="GeneTree" id="ENSGT00550000074783"/>
<reference evidence="12" key="4">
    <citation type="submission" date="2025-09" db="UniProtKB">
        <authorList>
            <consortium name="Ensembl"/>
        </authorList>
    </citation>
    <scope>IDENTIFICATION</scope>
</reference>
<reference evidence="12 13" key="1">
    <citation type="journal article" date="2005" name="Nature">
        <title>Initial sequence of the chimpanzee genome and comparison with the human genome.</title>
        <authorList>
            <consortium name="Chimpanzee sequencing and analysis consortium"/>
        </authorList>
    </citation>
    <scope>NUCLEOTIDE SEQUENCE [LARGE SCALE GENOMIC DNA]</scope>
</reference>
<evidence type="ECO:0000256" key="5">
    <source>
        <dbReference type="ARBA" id="ARBA00022741"/>
    </source>
</evidence>
<dbReference type="PROSITE" id="PS00751">
    <property type="entry name" value="TCP1_2"/>
    <property type="match status" value="1"/>
</dbReference>
<keyword evidence="6 10" id="KW-0067">ATP-binding</keyword>
<evidence type="ECO:0000313" key="14">
    <source>
        <dbReference type="VGNC" id="VGNC:58097"/>
    </source>
</evidence>
<dbReference type="AlphaFoldDB" id="A0A2I3TN12"/>
<dbReference type="CDD" id="cd03341">
    <property type="entry name" value="TCP1_theta"/>
    <property type="match status" value="1"/>
</dbReference>
<dbReference type="Pfam" id="PF00118">
    <property type="entry name" value="Cpn60_TCP1"/>
    <property type="match status" value="1"/>
</dbReference>
<keyword evidence="4" id="KW-0963">Cytoplasm</keyword>
<accession>A0A2I3TN12</accession>
<dbReference type="InterPro" id="IPR002194">
    <property type="entry name" value="Chaperonin_TCP-1_CS"/>
</dbReference>
<dbReference type="PROSITE" id="PS00995">
    <property type="entry name" value="TCP1_3"/>
    <property type="match status" value="1"/>
</dbReference>
<dbReference type="InterPro" id="IPR027410">
    <property type="entry name" value="TCP-1-like_intermed_sf"/>
</dbReference>
<dbReference type="GO" id="GO:0005737">
    <property type="term" value="C:cytoplasm"/>
    <property type="evidence" value="ECO:0007669"/>
    <property type="project" value="UniProtKB-SubCell"/>
</dbReference>
<dbReference type="InterPro" id="IPR012721">
    <property type="entry name" value="Chap_CCT_theta"/>
</dbReference>
<gene>
    <name evidence="12 14" type="primary">CCT8</name>
</gene>
<feature type="region of interest" description="Disordered" evidence="11">
    <location>
        <begin position="470"/>
        <end position="489"/>
    </location>
</feature>
<evidence type="ECO:0000256" key="1">
    <source>
        <dbReference type="ARBA" id="ARBA00004496"/>
    </source>
</evidence>
<protein>
    <recommendedName>
        <fullName evidence="3">T-complex protein 1 subunit theta</fullName>
    </recommendedName>
    <alternativeName>
        <fullName evidence="8">CCT-theta</fullName>
    </alternativeName>
</protein>
<reference evidence="12" key="3">
    <citation type="submission" date="2025-08" db="UniProtKB">
        <authorList>
            <consortium name="Ensembl"/>
        </authorList>
    </citation>
    <scope>IDENTIFICATION</scope>
</reference>
<evidence type="ECO:0000256" key="2">
    <source>
        <dbReference type="ARBA" id="ARBA00008020"/>
    </source>
</evidence>
<dbReference type="GO" id="GO:0140662">
    <property type="term" value="F:ATP-dependent protein folding chaperone"/>
    <property type="evidence" value="ECO:0007669"/>
    <property type="project" value="InterPro"/>
</dbReference>
<evidence type="ECO:0000256" key="4">
    <source>
        <dbReference type="ARBA" id="ARBA00022490"/>
    </source>
</evidence>
<evidence type="ECO:0000256" key="11">
    <source>
        <dbReference type="SAM" id="MobiDB-lite"/>
    </source>
</evidence>
<comment type="subunit">
    <text evidence="9">Component of the chaperonin-containing T-complex (TRiC), a hexadecamer composed of two identical back-to-back stacked rings enclosing a protein folding chamber. Each ring is made up of eight different subunits: TCP1/CCT1, CCT2, CCT3, CCT4, CCT5, CCT6A/CCT6, CCT7, CCT8. Interacts with PACRG. Interacts with DNAAF4. Interacts with synaptic plasticity regulator PANTS.</text>
</comment>
<dbReference type="FunFam" id="3.50.7.10:FF:000008">
    <property type="entry name" value="T-complex protein 1 subunit theta"/>
    <property type="match status" value="1"/>
</dbReference>
<dbReference type="InterPro" id="IPR002423">
    <property type="entry name" value="Cpn60/GroEL/TCP-1"/>
</dbReference>
<dbReference type="Proteomes" id="UP000002277">
    <property type="component" value="Chromosome 21"/>
</dbReference>
<evidence type="ECO:0000256" key="6">
    <source>
        <dbReference type="ARBA" id="ARBA00022840"/>
    </source>
</evidence>
<dbReference type="PRINTS" id="PR00304">
    <property type="entry name" value="TCOMPLEXTCP1"/>
</dbReference>
<organism evidence="12 13">
    <name type="scientific">Pan troglodytes</name>
    <name type="common">Chimpanzee</name>
    <dbReference type="NCBI Taxonomy" id="9598"/>
    <lineage>
        <taxon>Eukaryota</taxon>
        <taxon>Metazoa</taxon>
        <taxon>Chordata</taxon>
        <taxon>Craniata</taxon>
        <taxon>Vertebrata</taxon>
        <taxon>Euteleostomi</taxon>
        <taxon>Mammalia</taxon>
        <taxon>Eutheria</taxon>
        <taxon>Euarchontoglires</taxon>
        <taxon>Primates</taxon>
        <taxon>Haplorrhini</taxon>
        <taxon>Catarrhini</taxon>
        <taxon>Hominidae</taxon>
        <taxon>Pan</taxon>
    </lineage>
</organism>
<dbReference type="Gene3D" id="3.30.260.10">
    <property type="entry name" value="TCP-1-like chaperonin intermediate domain"/>
    <property type="match status" value="1"/>
</dbReference>
<reference evidence="12 13" key="2">
    <citation type="journal article" date="2005" name="Nature">
        <title>Conservation of Y-linked genes during human evolution revealed by comparative sequencing in chimpanzee.</title>
        <authorList>
            <person name="Hughes J.F."/>
            <person name="Skaletsky H."/>
            <person name="Pyntikova T."/>
            <person name="Minx P.J."/>
            <person name="Graves T."/>
            <person name="Rozen S."/>
            <person name="Wilson R.K."/>
            <person name="Page D.C."/>
        </authorList>
    </citation>
    <scope>NUCLEOTIDE SEQUENCE [LARGE SCALE GENOMIC DNA]</scope>
</reference>
<evidence type="ECO:0000256" key="3">
    <source>
        <dbReference type="ARBA" id="ARBA00016981"/>
    </source>
</evidence>
<dbReference type="GO" id="GO:0051082">
    <property type="term" value="F:unfolded protein binding"/>
    <property type="evidence" value="ECO:0007669"/>
    <property type="project" value="InterPro"/>
</dbReference>
<dbReference type="InterPro" id="IPR017998">
    <property type="entry name" value="Chaperone_TCP-1"/>
</dbReference>
<keyword evidence="7 10" id="KW-0143">Chaperone</keyword>
<dbReference type="SUPFAM" id="SSF52029">
    <property type="entry name" value="GroEL apical domain-like"/>
    <property type="match status" value="1"/>
</dbReference>
<dbReference type="PROSITE" id="PS00750">
    <property type="entry name" value="TCP1_1"/>
    <property type="match status" value="1"/>
</dbReference>
<sequence>MALHVPKAPGFAQMLKEGAKHFSGLEEAVYRNIQACKELAQTTRTAYGPNGMNKMVINHLEKLFVTNDAATILRELEVQHPAAKMIVMASHMQEQEVGDGTNFVLVFAGALLELAEELLRIGLSVSEAISIFPDSGHFNVDNIRVCKILGSGISSSSVLHGMVFKKETEGDVTSVKDAKIAVYSCPFDGMITETKGTVLIKTAEELMNFSKGEENLMDAQVKAIADTGANVVVTGGKVADMALHYANKYNIMLVRLNSKWDLRRLCKTVGATALPRLTPPVLEEMGHCDSVCLSEVGDTQVVVFKHEKEDGAISTIVLRGSTDNLMDDIERAVDDAVNTFKVLTRDKRLVPGGGATEIELAKQITSYGETCPGLEQYAIKKFAEAFEAIPRALAENSGVKASEVISKLYAVHQEGNKNVGLDIEAEVPAVKDMLEAGILDTYLGKYWAIKLATNAAVTVLRVDQIIMAKPAGGPKPPSGKKDWDDDQND</sequence>
<dbReference type="NCBIfam" id="TIGR02346">
    <property type="entry name" value="chap_CCT_theta"/>
    <property type="match status" value="1"/>
</dbReference>
<evidence type="ECO:0000313" key="12">
    <source>
        <dbReference type="Ensembl" id="ENSPTRP00000090314.1"/>
    </source>
</evidence>
<keyword evidence="13" id="KW-1185">Reference proteome</keyword>
<dbReference type="InterPro" id="IPR027409">
    <property type="entry name" value="GroEL-like_apical_dom_sf"/>
</dbReference>
<dbReference type="Gene3D" id="3.50.7.10">
    <property type="entry name" value="GroEL"/>
    <property type="match status" value="1"/>
</dbReference>
<keyword evidence="5 10" id="KW-0547">Nucleotide-binding</keyword>
<dbReference type="PANTHER" id="PTHR11353">
    <property type="entry name" value="CHAPERONIN"/>
    <property type="match status" value="1"/>
</dbReference>
<dbReference type="GO" id="GO:0016887">
    <property type="term" value="F:ATP hydrolysis activity"/>
    <property type="evidence" value="ECO:0007669"/>
    <property type="project" value="InterPro"/>
</dbReference>
<evidence type="ECO:0000256" key="7">
    <source>
        <dbReference type="ARBA" id="ARBA00023186"/>
    </source>
</evidence>